<proteinExistence type="predicted"/>
<reference evidence="2" key="1">
    <citation type="journal article" date="2019" name="Int. J. Syst. Evol. Microbiol.">
        <title>The Global Catalogue of Microorganisms (GCM) 10K type strain sequencing project: providing services to taxonomists for standard genome sequencing and annotation.</title>
        <authorList>
            <consortium name="The Broad Institute Genomics Platform"/>
            <consortium name="The Broad Institute Genome Sequencing Center for Infectious Disease"/>
            <person name="Wu L."/>
            <person name="Ma J."/>
        </authorList>
    </citation>
    <scope>NUCLEOTIDE SEQUENCE [LARGE SCALE GENOMIC DNA]</scope>
    <source>
        <strain evidence="2">KCTC 32998</strain>
    </source>
</reference>
<dbReference type="Proteomes" id="UP000646745">
    <property type="component" value="Unassembled WGS sequence"/>
</dbReference>
<sequence>MLVGCLLPAGLVHAEALRLAERFTQVYLMAPEAIRAESRRAARVAATTPRRRLFIGWARIVFRLPPAPAWLPNIALDAISRRGPPVPA</sequence>
<organism evidence="1 2">
    <name type="scientific">Salinicola rhizosphaerae</name>
    <dbReference type="NCBI Taxonomy" id="1443141"/>
    <lineage>
        <taxon>Bacteria</taxon>
        <taxon>Pseudomonadati</taxon>
        <taxon>Pseudomonadota</taxon>
        <taxon>Gammaproteobacteria</taxon>
        <taxon>Oceanospirillales</taxon>
        <taxon>Halomonadaceae</taxon>
        <taxon>Salinicola</taxon>
    </lineage>
</organism>
<protein>
    <submittedName>
        <fullName evidence="1">Uncharacterized protein</fullName>
    </submittedName>
</protein>
<comment type="caution">
    <text evidence="1">The sequence shown here is derived from an EMBL/GenBank/DDBJ whole genome shotgun (WGS) entry which is preliminary data.</text>
</comment>
<gene>
    <name evidence="1" type="ORF">GCM10009038_32150</name>
</gene>
<accession>A0ABQ3E9E1</accession>
<keyword evidence="2" id="KW-1185">Reference proteome</keyword>
<dbReference type="EMBL" id="BMZI01000007">
    <property type="protein sequence ID" value="GHB30899.1"/>
    <property type="molecule type" value="Genomic_DNA"/>
</dbReference>
<evidence type="ECO:0000313" key="1">
    <source>
        <dbReference type="EMBL" id="GHB30899.1"/>
    </source>
</evidence>
<evidence type="ECO:0000313" key="2">
    <source>
        <dbReference type="Proteomes" id="UP000646745"/>
    </source>
</evidence>
<name>A0ABQ3E9E1_9GAMM</name>